<evidence type="ECO:0000313" key="9">
    <source>
        <dbReference type="EMBL" id="PSC04119.1"/>
    </source>
</evidence>
<keyword evidence="10" id="KW-1185">Reference proteome</keyword>
<dbReference type="Gene3D" id="3.40.50.1700">
    <property type="entry name" value="Glycoside hydrolase family 3 C-terminal domain"/>
    <property type="match status" value="1"/>
</dbReference>
<dbReference type="SMART" id="SM01217">
    <property type="entry name" value="Fn3_like"/>
    <property type="match status" value="1"/>
</dbReference>
<comment type="caution">
    <text evidence="9">The sequence shown here is derived from an EMBL/GenBank/DDBJ whole genome shotgun (WGS) entry which is preliminary data.</text>
</comment>
<dbReference type="OrthoDB" id="9781691at2"/>
<reference evidence="10" key="1">
    <citation type="submission" date="2018-03" db="EMBL/GenBank/DDBJ databases">
        <authorList>
            <person name="Sun L."/>
            <person name="Liu H."/>
            <person name="Chen W."/>
            <person name="Huang K."/>
            <person name="Liu W."/>
            <person name="Gao X."/>
        </authorList>
    </citation>
    <scope>NUCLEOTIDE SEQUENCE [LARGE SCALE GENOMIC DNA]</scope>
    <source>
        <strain evidence="10">SH9</strain>
    </source>
</reference>
<dbReference type="InterPro" id="IPR013783">
    <property type="entry name" value="Ig-like_fold"/>
</dbReference>
<dbReference type="InterPro" id="IPR019800">
    <property type="entry name" value="Glyco_hydro_3_AS"/>
</dbReference>
<evidence type="ECO:0000259" key="8">
    <source>
        <dbReference type="SMART" id="SM01217"/>
    </source>
</evidence>
<comment type="catalytic activity">
    <reaction evidence="1">
        <text>Hydrolysis of terminal, non-reducing beta-D-glucosyl residues with release of beta-D-glucose.</text>
        <dbReference type="EC" id="3.2.1.21"/>
    </reaction>
</comment>
<dbReference type="AlphaFoldDB" id="A0A2T1HRI6"/>
<dbReference type="PANTHER" id="PTHR30620">
    <property type="entry name" value="PERIPLASMIC BETA-GLUCOSIDASE-RELATED"/>
    <property type="match status" value="1"/>
</dbReference>
<dbReference type="InterPro" id="IPR001764">
    <property type="entry name" value="Glyco_hydro_3_N"/>
</dbReference>
<keyword evidence="4" id="KW-0732">Signal</keyword>
<dbReference type="SUPFAM" id="SSF52279">
    <property type="entry name" value="Beta-D-glucan exohydrolase, C-terminal domain"/>
    <property type="match status" value="1"/>
</dbReference>
<comment type="similarity">
    <text evidence="2 7">Belongs to the glycosyl hydrolase 3 family.</text>
</comment>
<evidence type="ECO:0000256" key="3">
    <source>
        <dbReference type="ARBA" id="ARBA00012744"/>
    </source>
</evidence>
<dbReference type="Gene3D" id="2.60.40.10">
    <property type="entry name" value="Immunoglobulins"/>
    <property type="match status" value="1"/>
</dbReference>
<sequence length="717" mass="74772">MPGNVEEDRIERLLAAMTLAEKVGQLTMTAAPGATTGPAPRDDLAAAIRRGAVGSVLNAIGRPAMEGFQRVALEETRLGIPLLFGLDVVHGYRTVTPIPLGEAAAFDPGLWRETARLAAAEASRDGVALTFAPMLDVCRDPRWGRIAEGPGEDPWLASLFARAKVAGFQGPGSWLASDGAIAATAKHLGAYGAVTAGRDYASVDVSERLLQEVYVPPFKAAVEAGVAAIMPAFVDLGGVPMTANQRILRDLVRGDWGFGGVIVSDYGAIAELMKHGVAADIAEAAALALRATVDIDMMGGAYEAGLPAALERGLVTQAQVDEAVRRVLRLKEKLGLFEDPFRRAAGPDVAPERARSLARSAATRSIVLLKNENALPLAPEGGPVAIIAAPPLGEPMLGPWSAIGEAGGRPGLPEALQAALPARAVHDVPAEALVDDAALARALKDASHVILFAGETEDMSGEAASRAEPVLPPGQERLVRRVLALGPPVILALASGRPLVATDAIAGARAVIATWFLGSEAAPAIADVLAGRAEPAGRLPVSWPACVGQIPIFYGQRPSGRPFRAGDHYTSQYLDAPLEPLFPFGHGLSYARFAIEAAAAERRPGADPFAIQVTAKLRHAGGPRGEATLFLFVRATVAAVARPVLELRGVRKAALDPGGSATLTFTLSADDFAYLDADLATRRTPEAIEIFVGFSADRTQLQAVAIRPGEGPAPTQT</sequence>
<dbReference type="Pfam" id="PF14310">
    <property type="entry name" value="Fn3-like"/>
    <property type="match status" value="1"/>
</dbReference>
<dbReference type="GO" id="GO:0008422">
    <property type="term" value="F:beta-glucosidase activity"/>
    <property type="evidence" value="ECO:0007669"/>
    <property type="project" value="UniProtKB-EC"/>
</dbReference>
<dbReference type="InterPro" id="IPR017853">
    <property type="entry name" value="GH"/>
</dbReference>
<organism evidence="9 10">
    <name type="scientific">Alsobacter soli</name>
    <dbReference type="NCBI Taxonomy" id="2109933"/>
    <lineage>
        <taxon>Bacteria</taxon>
        <taxon>Pseudomonadati</taxon>
        <taxon>Pseudomonadota</taxon>
        <taxon>Alphaproteobacteria</taxon>
        <taxon>Hyphomicrobiales</taxon>
        <taxon>Alsobacteraceae</taxon>
        <taxon>Alsobacter</taxon>
    </lineage>
</organism>
<dbReference type="InterPro" id="IPR002772">
    <property type="entry name" value="Glyco_hydro_3_C"/>
</dbReference>
<name>A0A2T1HRI6_9HYPH</name>
<evidence type="ECO:0000256" key="7">
    <source>
        <dbReference type="RuleBase" id="RU361161"/>
    </source>
</evidence>
<dbReference type="PROSITE" id="PS00775">
    <property type="entry name" value="GLYCOSYL_HYDROL_F3"/>
    <property type="match status" value="1"/>
</dbReference>
<dbReference type="Pfam" id="PF01915">
    <property type="entry name" value="Glyco_hydro_3_C"/>
    <property type="match status" value="1"/>
</dbReference>
<evidence type="ECO:0000256" key="1">
    <source>
        <dbReference type="ARBA" id="ARBA00000448"/>
    </source>
</evidence>
<dbReference type="SUPFAM" id="SSF51445">
    <property type="entry name" value="(Trans)glycosidases"/>
    <property type="match status" value="1"/>
</dbReference>
<dbReference type="FunFam" id="3.20.20.300:FF:000005">
    <property type="entry name" value="Periplasmic beta-glucosidase"/>
    <property type="match status" value="1"/>
</dbReference>
<dbReference type="EMBL" id="PVZS01000016">
    <property type="protein sequence ID" value="PSC04119.1"/>
    <property type="molecule type" value="Genomic_DNA"/>
</dbReference>
<dbReference type="InterPro" id="IPR036881">
    <property type="entry name" value="Glyco_hydro_3_C_sf"/>
</dbReference>
<evidence type="ECO:0000313" key="10">
    <source>
        <dbReference type="Proteomes" id="UP000239772"/>
    </source>
</evidence>
<dbReference type="Proteomes" id="UP000239772">
    <property type="component" value="Unassembled WGS sequence"/>
</dbReference>
<keyword evidence="6 7" id="KW-0326">Glycosidase</keyword>
<proteinExistence type="inferred from homology"/>
<dbReference type="GO" id="GO:0009251">
    <property type="term" value="P:glucan catabolic process"/>
    <property type="evidence" value="ECO:0007669"/>
    <property type="project" value="TreeGrafter"/>
</dbReference>
<evidence type="ECO:0000256" key="4">
    <source>
        <dbReference type="ARBA" id="ARBA00022729"/>
    </source>
</evidence>
<dbReference type="InterPro" id="IPR051915">
    <property type="entry name" value="Cellulose_Degrad_GH3"/>
</dbReference>
<dbReference type="InterPro" id="IPR026891">
    <property type="entry name" value="Fn3-like"/>
</dbReference>
<keyword evidence="5 7" id="KW-0378">Hydrolase</keyword>
<dbReference type="PRINTS" id="PR00133">
    <property type="entry name" value="GLHYDRLASE3"/>
</dbReference>
<evidence type="ECO:0000256" key="2">
    <source>
        <dbReference type="ARBA" id="ARBA00005336"/>
    </source>
</evidence>
<accession>A0A2T1HRI6</accession>
<dbReference type="InterPro" id="IPR036962">
    <property type="entry name" value="Glyco_hydro_3_N_sf"/>
</dbReference>
<feature type="domain" description="Fibronectin type III-like" evidence="8">
    <location>
        <begin position="627"/>
        <end position="696"/>
    </location>
</feature>
<protein>
    <recommendedName>
        <fullName evidence="3">beta-glucosidase</fullName>
        <ecNumber evidence="3">3.2.1.21</ecNumber>
    </recommendedName>
</protein>
<dbReference type="EC" id="3.2.1.21" evidence="3"/>
<dbReference type="Pfam" id="PF00933">
    <property type="entry name" value="Glyco_hydro_3"/>
    <property type="match status" value="1"/>
</dbReference>
<dbReference type="PANTHER" id="PTHR30620:SF16">
    <property type="entry name" value="LYSOSOMAL BETA GLUCOSIDASE"/>
    <property type="match status" value="1"/>
</dbReference>
<dbReference type="Gene3D" id="3.20.20.300">
    <property type="entry name" value="Glycoside hydrolase, family 3, N-terminal domain"/>
    <property type="match status" value="1"/>
</dbReference>
<evidence type="ECO:0000256" key="5">
    <source>
        <dbReference type="ARBA" id="ARBA00022801"/>
    </source>
</evidence>
<dbReference type="RefSeq" id="WP_106337836.1">
    <property type="nucleotide sequence ID" value="NZ_PVZS01000016.1"/>
</dbReference>
<gene>
    <name evidence="9" type="ORF">SLNSH_15070</name>
</gene>
<evidence type="ECO:0000256" key="6">
    <source>
        <dbReference type="ARBA" id="ARBA00023295"/>
    </source>
</evidence>